<name>A0A0G1J4C2_9BACT</name>
<reference evidence="1 2" key="1">
    <citation type="journal article" date="2015" name="Nature">
        <title>rRNA introns, odd ribosomes, and small enigmatic genomes across a large radiation of phyla.</title>
        <authorList>
            <person name="Brown C.T."/>
            <person name="Hug L.A."/>
            <person name="Thomas B.C."/>
            <person name="Sharon I."/>
            <person name="Castelle C.J."/>
            <person name="Singh A."/>
            <person name="Wilkins M.J."/>
            <person name="Williams K.H."/>
            <person name="Banfield J.F."/>
        </authorList>
    </citation>
    <scope>NUCLEOTIDE SEQUENCE [LARGE SCALE GENOMIC DNA]</scope>
</reference>
<proteinExistence type="predicted"/>
<gene>
    <name evidence="1" type="ORF">UW22_C0004G0027</name>
</gene>
<dbReference type="AlphaFoldDB" id="A0A0G1J4C2"/>
<evidence type="ECO:0000313" key="2">
    <source>
        <dbReference type="Proteomes" id="UP000034617"/>
    </source>
</evidence>
<sequence length="77" mass="8665">MAPEYNFSELTNEELEQIMAAGETGAGYIPFQQAAALRLNRVGRTEAQKRLASDQEKWIFDLPEAVIANLNRIIGKR</sequence>
<accession>A0A0G1J4C2</accession>
<comment type="caution">
    <text evidence="1">The sequence shown here is derived from an EMBL/GenBank/DDBJ whole genome shotgun (WGS) entry which is preliminary data.</text>
</comment>
<dbReference type="Proteomes" id="UP000034617">
    <property type="component" value="Unassembled WGS sequence"/>
</dbReference>
<dbReference type="EMBL" id="LCHM01000004">
    <property type="protein sequence ID" value="KKT38897.1"/>
    <property type="molecule type" value="Genomic_DNA"/>
</dbReference>
<evidence type="ECO:0000313" key="1">
    <source>
        <dbReference type="EMBL" id="KKT38897.1"/>
    </source>
</evidence>
<organism evidence="1 2">
    <name type="scientific">Candidatus Gottesmanbacteria bacterium GW2011_GWB1_44_11c</name>
    <dbReference type="NCBI Taxonomy" id="1618447"/>
    <lineage>
        <taxon>Bacteria</taxon>
        <taxon>Candidatus Gottesmaniibacteriota</taxon>
    </lineage>
</organism>
<protein>
    <submittedName>
        <fullName evidence="1">Uncharacterized protein</fullName>
    </submittedName>
</protein>